<evidence type="ECO:0000256" key="1">
    <source>
        <dbReference type="SAM" id="MobiDB-lite"/>
    </source>
</evidence>
<gene>
    <name evidence="2" type="ORF">ABB37_09782</name>
</gene>
<dbReference type="OMA" id="TAPALHC"/>
<dbReference type="AlphaFoldDB" id="A0A0M9FPW5"/>
<proteinExistence type="predicted"/>
<feature type="compositionally biased region" description="Polar residues" evidence="1">
    <location>
        <begin position="348"/>
        <end position="358"/>
    </location>
</feature>
<dbReference type="InterPro" id="IPR027417">
    <property type="entry name" value="P-loop_NTPase"/>
</dbReference>
<evidence type="ECO:0000313" key="3">
    <source>
        <dbReference type="Proteomes" id="UP000037923"/>
    </source>
</evidence>
<organism evidence="2 3">
    <name type="scientific">Leptomonas pyrrhocoris</name>
    <name type="common">Firebug parasite</name>
    <dbReference type="NCBI Taxonomy" id="157538"/>
    <lineage>
        <taxon>Eukaryota</taxon>
        <taxon>Discoba</taxon>
        <taxon>Euglenozoa</taxon>
        <taxon>Kinetoplastea</taxon>
        <taxon>Metakinetoplastina</taxon>
        <taxon>Trypanosomatida</taxon>
        <taxon>Trypanosomatidae</taxon>
        <taxon>Leishmaniinae</taxon>
        <taxon>Leptomonas</taxon>
    </lineage>
</organism>
<dbReference type="Gene3D" id="3.40.50.300">
    <property type="entry name" value="P-loop containing nucleotide triphosphate hydrolases"/>
    <property type="match status" value="1"/>
</dbReference>
<sequence length="601" mass="63881">MRGKGHQRAAEKAFQRWRQLHVDDLFNGRLLPTPLHATLRLPIFIAASSASSASPSTCDTPPPAAIVLHLSTNHRAVADWWGTEYDDAFLHVGPRTREGLDRVEADDAGGSSDGTPSIIASARVSAHVGPPAAPLGYPAYLAAEAKQWTEGVLRGETYAYDYAYADGPGGFALAPPPPPAPYLPPVRWLRQPLLDGFVAQRLTAHTGVTTGALIDARRSGAALCRQLPPFNLSPFYASSELLDRWCVFGEASALLPTSAAGPVPVSALSGPSTAAGHHRRAAELALSAAILPNYNAAWLNGAVVSSPRTGKCVVIVGPRSSGKTTLALHCVAPATAESHPRSHHHRYPTSNTVSNNTSHGGDDVQLRLTAAEHFLIGAGTPVQRMLRPHMPPNSDLPPHVFLCALPHRVKVGIGAVLGTLHPNPSLAAATTLPAFLRTDAGLRTFLANTDRVLWEMSMHYHVSLRDVCSSSSSSSNEASSPWQPAGVSALAGVVMLDWSVDELARAAPTPAHTRVRRVPLHAGGLPELLTRGRDYLFRGHYLVRSVYDEAVDGPARLADLFAQEWAARPPATGDAAPSLHCVEGSVNFSAATQLVRRLLAA</sequence>
<accession>A0A0M9FPW5</accession>
<evidence type="ECO:0000313" key="2">
    <source>
        <dbReference type="EMBL" id="KPA73650.1"/>
    </source>
</evidence>
<dbReference type="Proteomes" id="UP000037923">
    <property type="component" value="Unassembled WGS sequence"/>
</dbReference>
<dbReference type="GeneID" id="26910065"/>
<dbReference type="OrthoDB" id="243061at2759"/>
<reference evidence="2 3" key="1">
    <citation type="submission" date="2015-07" db="EMBL/GenBank/DDBJ databases">
        <title>High-quality genome of monoxenous trypanosomatid Leptomonas pyrrhocoris.</title>
        <authorList>
            <person name="Flegontov P."/>
            <person name="Butenko A."/>
            <person name="Firsov S."/>
            <person name="Vlcek C."/>
            <person name="Logacheva M.D."/>
            <person name="Field M."/>
            <person name="Filatov D."/>
            <person name="Flegontova O."/>
            <person name="Gerasimov E."/>
            <person name="Jackson A.P."/>
            <person name="Kelly S."/>
            <person name="Opperdoes F."/>
            <person name="O'Reilly A."/>
            <person name="Votypka J."/>
            <person name="Yurchenko V."/>
            <person name="Lukes J."/>
        </authorList>
    </citation>
    <scope>NUCLEOTIDE SEQUENCE [LARGE SCALE GENOMIC DNA]</scope>
    <source>
        <strain evidence="2">H10</strain>
    </source>
</reference>
<keyword evidence="3" id="KW-1185">Reference proteome</keyword>
<dbReference type="EMBL" id="LGTL01000034">
    <property type="protein sequence ID" value="KPA73650.1"/>
    <property type="molecule type" value="Genomic_DNA"/>
</dbReference>
<feature type="region of interest" description="Disordered" evidence="1">
    <location>
        <begin position="337"/>
        <end position="358"/>
    </location>
</feature>
<dbReference type="VEuPathDB" id="TriTrypDB:LpyrH10_34_0850"/>
<comment type="caution">
    <text evidence="2">The sequence shown here is derived from an EMBL/GenBank/DDBJ whole genome shotgun (WGS) entry which is preliminary data.</text>
</comment>
<name>A0A0M9FPW5_LEPPY</name>
<dbReference type="RefSeq" id="XP_015652089.1">
    <property type="nucleotide sequence ID" value="XM_015809414.1"/>
</dbReference>
<protein>
    <submittedName>
        <fullName evidence="2">Uncharacterized protein</fullName>
    </submittedName>
</protein>